<gene>
    <name evidence="7" type="ORF">ZIOFF_051447</name>
</gene>
<dbReference type="InterPro" id="IPR004838">
    <property type="entry name" value="NHTrfase_class1_PyrdxlP-BS"/>
</dbReference>
<dbReference type="Pfam" id="PF00155">
    <property type="entry name" value="Aminotran_1_2"/>
    <property type="match status" value="1"/>
</dbReference>
<comment type="caution">
    <text evidence="7">The sequence shown here is derived from an EMBL/GenBank/DDBJ whole genome shotgun (WGS) entry which is preliminary data.</text>
</comment>
<evidence type="ECO:0000256" key="1">
    <source>
        <dbReference type="ARBA" id="ARBA00001933"/>
    </source>
</evidence>
<name>A0A8J5FKJ7_ZINOF</name>
<dbReference type="GO" id="GO:0030170">
    <property type="term" value="F:pyridoxal phosphate binding"/>
    <property type="evidence" value="ECO:0007669"/>
    <property type="project" value="InterPro"/>
</dbReference>
<dbReference type="GO" id="GO:0016212">
    <property type="term" value="F:kynurenine-oxoglutarate transaminase activity"/>
    <property type="evidence" value="ECO:0007669"/>
    <property type="project" value="TreeGrafter"/>
</dbReference>
<dbReference type="AlphaFoldDB" id="A0A8J5FKJ7"/>
<keyword evidence="4" id="KW-0808">Transferase</keyword>
<dbReference type="FunFam" id="3.90.1150.10:FF:000096">
    <property type="entry name" value="ATP-binding cassette sub-family A member 3-like Protein"/>
    <property type="match status" value="1"/>
</dbReference>
<proteinExistence type="inferred from homology"/>
<keyword evidence="3" id="KW-0032">Aminotransferase</keyword>
<dbReference type="InterPro" id="IPR015422">
    <property type="entry name" value="PyrdxlP-dep_Trfase_small"/>
</dbReference>
<evidence type="ECO:0000256" key="5">
    <source>
        <dbReference type="ARBA" id="ARBA00022898"/>
    </source>
</evidence>
<dbReference type="Gene3D" id="3.40.640.10">
    <property type="entry name" value="Type I PLP-dependent aspartate aminotransferase-like (Major domain)"/>
    <property type="match status" value="2"/>
</dbReference>
<dbReference type="Proteomes" id="UP000734854">
    <property type="component" value="Unassembled WGS sequence"/>
</dbReference>
<dbReference type="InterPro" id="IPR004839">
    <property type="entry name" value="Aminotransferase_I/II_large"/>
</dbReference>
<reference evidence="7 8" key="1">
    <citation type="submission" date="2020-08" db="EMBL/GenBank/DDBJ databases">
        <title>Plant Genome Project.</title>
        <authorList>
            <person name="Zhang R.-G."/>
        </authorList>
    </citation>
    <scope>NUCLEOTIDE SEQUENCE [LARGE SCALE GENOMIC DNA]</scope>
    <source>
        <tissue evidence="7">Rhizome</tissue>
    </source>
</reference>
<dbReference type="InterPro" id="IPR015421">
    <property type="entry name" value="PyrdxlP-dep_Trfase_major"/>
</dbReference>
<comment type="cofactor">
    <cofactor evidence="1">
        <name>pyridoxal 5'-phosphate</name>
        <dbReference type="ChEBI" id="CHEBI:597326"/>
    </cofactor>
</comment>
<evidence type="ECO:0000256" key="3">
    <source>
        <dbReference type="ARBA" id="ARBA00022576"/>
    </source>
</evidence>
<keyword evidence="5" id="KW-0663">Pyridoxal phosphate</keyword>
<dbReference type="Gene3D" id="3.90.1150.10">
    <property type="entry name" value="Aspartate Aminotransferase, domain 1"/>
    <property type="match status" value="2"/>
</dbReference>
<sequence>MSRAIPSGPGQAANAQARLKAPAIDKMEAKLSKASRALNASPIQEISHLAQRCGAINLAEGFPDFPAPPQVKHAAVAAIAADLNQYRHVQGICDLLAVKMKQNHVLDFDPLTDFVICCGQSEAFAATILATIDQGDEVLIFDPAYETYESCIILAGGIPLELRISQVYVPLDPPYWTLNVDKFMRSFTGRTKAVVLNRSLNEEKIGCIKETNYNSYSPHNPTGKVFSKEELEVIAAACCQMDCLAITDEVYEYITFDTHKHLSIASLPMMKERTIITSSLSKTFSVTGWRIGWACAPTAIASAIRNIHIKITDSAPAPFQEAALAALQSPPEYFSSLKADYVARRDFLIKMLSEVGFQVHNKPQGSVFIFAELPKTCLLCDVSELSPATFPFIDFVKELIEKAGVAAVPGRGFFHGDCNDLTQQSRYVRFAFCKSNDTLSAADQKMRSCVGK</sequence>
<accession>A0A8J5FKJ7</accession>
<comment type="similarity">
    <text evidence="2">Belongs to the class-I pyridoxal-phosphate-dependent aminotransferase family.</text>
</comment>
<dbReference type="InterPro" id="IPR015424">
    <property type="entry name" value="PyrdxlP-dep_Trfase"/>
</dbReference>
<evidence type="ECO:0000313" key="8">
    <source>
        <dbReference type="Proteomes" id="UP000734854"/>
    </source>
</evidence>
<dbReference type="PANTHER" id="PTHR43807:SF12">
    <property type="entry name" value="AMINOTRANSFERASE, CLASSES I AND II FAMILY PROTEIN, EXPRESSED"/>
    <property type="match status" value="1"/>
</dbReference>
<evidence type="ECO:0000313" key="7">
    <source>
        <dbReference type="EMBL" id="KAG6490162.1"/>
    </source>
</evidence>
<dbReference type="SUPFAM" id="SSF53383">
    <property type="entry name" value="PLP-dependent transferases"/>
    <property type="match status" value="1"/>
</dbReference>
<evidence type="ECO:0000256" key="2">
    <source>
        <dbReference type="ARBA" id="ARBA00007441"/>
    </source>
</evidence>
<keyword evidence="8" id="KW-1185">Reference proteome</keyword>
<protein>
    <recommendedName>
        <fullName evidence="6">Aminotransferase class I/classII large domain-containing protein</fullName>
    </recommendedName>
</protein>
<organism evidence="7 8">
    <name type="scientific">Zingiber officinale</name>
    <name type="common">Ginger</name>
    <name type="synonym">Amomum zingiber</name>
    <dbReference type="NCBI Taxonomy" id="94328"/>
    <lineage>
        <taxon>Eukaryota</taxon>
        <taxon>Viridiplantae</taxon>
        <taxon>Streptophyta</taxon>
        <taxon>Embryophyta</taxon>
        <taxon>Tracheophyta</taxon>
        <taxon>Spermatophyta</taxon>
        <taxon>Magnoliopsida</taxon>
        <taxon>Liliopsida</taxon>
        <taxon>Zingiberales</taxon>
        <taxon>Zingiberaceae</taxon>
        <taxon>Zingiber</taxon>
    </lineage>
</organism>
<dbReference type="PANTHER" id="PTHR43807">
    <property type="entry name" value="FI04487P"/>
    <property type="match status" value="1"/>
</dbReference>
<dbReference type="FunFam" id="3.40.640.10:FF:000086">
    <property type="entry name" value="Kynurenine--oxoglutarate transaminase 1"/>
    <property type="match status" value="1"/>
</dbReference>
<dbReference type="PROSITE" id="PS00105">
    <property type="entry name" value="AA_TRANSFER_CLASS_1"/>
    <property type="match status" value="1"/>
</dbReference>
<evidence type="ECO:0000259" key="6">
    <source>
        <dbReference type="Pfam" id="PF00155"/>
    </source>
</evidence>
<evidence type="ECO:0000256" key="4">
    <source>
        <dbReference type="ARBA" id="ARBA00022679"/>
    </source>
</evidence>
<dbReference type="GO" id="GO:0005737">
    <property type="term" value="C:cytoplasm"/>
    <property type="evidence" value="ECO:0007669"/>
    <property type="project" value="TreeGrafter"/>
</dbReference>
<dbReference type="EMBL" id="JACMSC010000014">
    <property type="protein sequence ID" value="KAG6490162.1"/>
    <property type="molecule type" value="Genomic_DNA"/>
</dbReference>
<dbReference type="InterPro" id="IPR051326">
    <property type="entry name" value="Kynurenine-oxoglutarate_AT"/>
</dbReference>
<dbReference type="CDD" id="cd00609">
    <property type="entry name" value="AAT_like"/>
    <property type="match status" value="1"/>
</dbReference>
<feature type="domain" description="Aminotransferase class I/classII large" evidence="6">
    <location>
        <begin position="56"/>
        <end position="414"/>
    </location>
</feature>